<gene>
    <name evidence="1" type="ORF">DET61_119100</name>
</gene>
<evidence type="ECO:0000313" key="1">
    <source>
        <dbReference type="EMBL" id="RCW63330.1"/>
    </source>
</evidence>
<dbReference type="AlphaFoldDB" id="A0A368X5Q8"/>
<organism evidence="1 2">
    <name type="scientific">Marinobacter nauticus</name>
    <name type="common">Marinobacter hydrocarbonoclasticus</name>
    <name type="synonym">Marinobacter aquaeolei</name>
    <dbReference type="NCBI Taxonomy" id="2743"/>
    <lineage>
        <taxon>Bacteria</taxon>
        <taxon>Pseudomonadati</taxon>
        <taxon>Pseudomonadota</taxon>
        <taxon>Gammaproteobacteria</taxon>
        <taxon>Pseudomonadales</taxon>
        <taxon>Marinobacteraceae</taxon>
        <taxon>Marinobacter</taxon>
    </lineage>
</organism>
<evidence type="ECO:0008006" key="3">
    <source>
        <dbReference type="Google" id="ProtNLM"/>
    </source>
</evidence>
<accession>A0A368X5Q8</accession>
<dbReference type="EMBL" id="QPJI01000019">
    <property type="protein sequence ID" value="RCW63330.1"/>
    <property type="molecule type" value="Genomic_DNA"/>
</dbReference>
<name>A0A368X5Q8_MARNT</name>
<dbReference type="RefSeq" id="WP_114435359.1">
    <property type="nucleotide sequence ID" value="NZ_QPJI01000019.1"/>
</dbReference>
<protein>
    <recommendedName>
        <fullName evidence="3">NgrC</fullName>
    </recommendedName>
</protein>
<comment type="caution">
    <text evidence="1">The sequence shown here is derived from an EMBL/GenBank/DDBJ whole genome shotgun (WGS) entry which is preliminary data.</text>
</comment>
<dbReference type="Proteomes" id="UP000253647">
    <property type="component" value="Unassembled WGS sequence"/>
</dbReference>
<evidence type="ECO:0000313" key="2">
    <source>
        <dbReference type="Proteomes" id="UP000253647"/>
    </source>
</evidence>
<proteinExistence type="predicted"/>
<sequence>MTQFLEEHFQNRLKELGYPDDLTVEFSLGHCQGDGMAFYGSIPESSLGPLMMRLLSPHADGLNAVDRVKNLLAQKHLDIMVDVIKTFGRCGLEIARNNFGHHYSHFNTMSLYDDSEPFDHIFSEGEDVEKLTGIEGLTHDVLPIWEEIWERFCQALEEDIPHTSRLLEAEGYKILEGMSSEEAVVWEFHTRNLVVRLLEQPCRDLYAMDGWDDEPKKDAIQGMLDGTQRVVSLEAEVRDRETDVVLGQDCVDGLLCDVDDKDYGGLRWELLKNAMDAARSQIQRLNVRAA</sequence>
<reference evidence="1 2" key="1">
    <citation type="submission" date="2018-07" db="EMBL/GenBank/DDBJ databases">
        <title>Freshwater and sediment microbial communities from various areas in North America, analyzing microbe dynamics in response to fracking.</title>
        <authorList>
            <person name="Lamendella R."/>
        </authorList>
    </citation>
    <scope>NUCLEOTIDE SEQUENCE [LARGE SCALE GENOMIC DNA]</scope>
    <source>
        <strain evidence="1 2">105B</strain>
    </source>
</reference>